<dbReference type="AlphaFoldDB" id="A0A0K1PDQ6"/>
<keyword evidence="3" id="KW-1185">Reference proteome</keyword>
<evidence type="ECO:0008006" key="4">
    <source>
        <dbReference type="Google" id="ProtNLM"/>
    </source>
</evidence>
<dbReference type="PROSITE" id="PS00194">
    <property type="entry name" value="THIOREDOXIN_1"/>
    <property type="match status" value="1"/>
</dbReference>
<keyword evidence="1" id="KW-0732">Signal</keyword>
<proteinExistence type="predicted"/>
<evidence type="ECO:0000256" key="1">
    <source>
        <dbReference type="SAM" id="SignalP"/>
    </source>
</evidence>
<dbReference type="RefSeq" id="WP_157370593.1">
    <property type="nucleotide sequence ID" value="NZ_CP012332.1"/>
</dbReference>
<evidence type="ECO:0000313" key="3">
    <source>
        <dbReference type="Proteomes" id="UP000055590"/>
    </source>
</evidence>
<evidence type="ECO:0000313" key="2">
    <source>
        <dbReference type="EMBL" id="AKU91546.1"/>
    </source>
</evidence>
<organism evidence="2 3">
    <name type="scientific">Vulgatibacter incomptus</name>
    <dbReference type="NCBI Taxonomy" id="1391653"/>
    <lineage>
        <taxon>Bacteria</taxon>
        <taxon>Pseudomonadati</taxon>
        <taxon>Myxococcota</taxon>
        <taxon>Myxococcia</taxon>
        <taxon>Myxococcales</taxon>
        <taxon>Cystobacterineae</taxon>
        <taxon>Vulgatibacteraceae</taxon>
        <taxon>Vulgatibacter</taxon>
    </lineage>
</organism>
<dbReference type="InterPro" id="IPR008964">
    <property type="entry name" value="Invasin/intimin_cell_adhesion"/>
</dbReference>
<dbReference type="Proteomes" id="UP000055590">
    <property type="component" value="Chromosome"/>
</dbReference>
<dbReference type="Gene3D" id="2.60.40.1080">
    <property type="match status" value="1"/>
</dbReference>
<dbReference type="SUPFAM" id="SSF49373">
    <property type="entry name" value="Invasin/intimin cell-adhesion fragments"/>
    <property type="match status" value="1"/>
</dbReference>
<feature type="chain" id="PRO_5005465433" description="BIG2 domain-containing protein" evidence="1">
    <location>
        <begin position="28"/>
        <end position="452"/>
    </location>
</feature>
<gene>
    <name evidence="2" type="ORF">AKJ08_1933</name>
</gene>
<feature type="signal peptide" evidence="1">
    <location>
        <begin position="1"/>
        <end position="27"/>
    </location>
</feature>
<name>A0A0K1PDQ6_9BACT</name>
<dbReference type="KEGG" id="vin:AKJ08_1933"/>
<sequence length="452" mass="47960">MTRNAVMAAAAAVLLAAFGCGTSIGEAAGPDGNGNGIHQDPQPAAAFVPVSLALRADAPFRVGTTVKLRAVGTDAKGEEKTLTSGVTFSSSDEGLATVNGKGLAEFLAPGPVSFTATLGELSAKIEERSRCEYPRFSAEIALDRTMPPLSWPAKRPDGTSFDLNLEDVRCSPEWADTQTIMMVLSAGWCGPCTNFSKWLAGVAKNPDGSGGALPAGTPAPFQQFDELGMKIVIVELQNLQGNPAGVDFAYSHIKSDTKGNVPSIAVGGGDTVPGDFFDRSTYLEFFPTIFVVRTRDMRIIADGKISGQNQSMPFARIAKDPEADWTMLGQPAFKNRCGPGDEQTASNHTAKDALAIDPGTHKGGICRDAPSFYKVGVEGKWKLELDYKADFGALDVFIWDDANGGLLEVDAQVFGSSSSTGHESFEYEGPATVIIKPYRRASSPYVLKLTEL</sequence>
<accession>A0A0K1PDQ6</accession>
<dbReference type="PROSITE" id="PS51257">
    <property type="entry name" value="PROKAR_LIPOPROTEIN"/>
    <property type="match status" value="1"/>
</dbReference>
<dbReference type="STRING" id="1391653.AKJ08_1933"/>
<dbReference type="InterPro" id="IPR017937">
    <property type="entry name" value="Thioredoxin_CS"/>
</dbReference>
<dbReference type="EMBL" id="CP012332">
    <property type="protein sequence ID" value="AKU91546.1"/>
    <property type="molecule type" value="Genomic_DNA"/>
</dbReference>
<protein>
    <recommendedName>
        <fullName evidence="4">BIG2 domain-containing protein</fullName>
    </recommendedName>
</protein>
<reference evidence="2 3" key="1">
    <citation type="submission" date="2015-08" db="EMBL/GenBank/DDBJ databases">
        <authorList>
            <person name="Babu N.S."/>
            <person name="Beckwith C.J."/>
            <person name="Beseler K.G."/>
            <person name="Brison A."/>
            <person name="Carone J.V."/>
            <person name="Caskin T.P."/>
            <person name="Diamond M."/>
            <person name="Durham M.E."/>
            <person name="Foxe J.M."/>
            <person name="Go M."/>
            <person name="Henderson B.A."/>
            <person name="Jones I.B."/>
            <person name="McGettigan J.A."/>
            <person name="Micheletti S.J."/>
            <person name="Nasrallah M.E."/>
            <person name="Ortiz D."/>
            <person name="Piller C.R."/>
            <person name="Privatt S.R."/>
            <person name="Schneider S.L."/>
            <person name="Sharp S."/>
            <person name="Smith T.C."/>
            <person name="Stanton J.D."/>
            <person name="Ullery H.E."/>
            <person name="Wilson R.J."/>
            <person name="Serrano M.G."/>
            <person name="Buck G."/>
            <person name="Lee V."/>
            <person name="Wang Y."/>
            <person name="Carvalho R."/>
            <person name="Voegtly L."/>
            <person name="Shi R."/>
            <person name="Duckworth R."/>
            <person name="Johnson A."/>
            <person name="Loviza R."/>
            <person name="Walstead R."/>
            <person name="Shah Z."/>
            <person name="Kiflezghi M."/>
            <person name="Wade K."/>
            <person name="Ball S.L."/>
            <person name="Bradley K.W."/>
            <person name="Asai D.J."/>
            <person name="Bowman C.A."/>
            <person name="Russell D.A."/>
            <person name="Pope W.H."/>
            <person name="Jacobs-Sera D."/>
            <person name="Hendrix R.W."/>
            <person name="Hatfull G.F."/>
        </authorList>
    </citation>
    <scope>NUCLEOTIDE SEQUENCE [LARGE SCALE GENOMIC DNA]</scope>
    <source>
        <strain evidence="2 3">DSM 27710</strain>
    </source>
</reference>